<dbReference type="EMBL" id="LUCM01002060">
    <property type="protein sequence ID" value="KAA0197931.1"/>
    <property type="molecule type" value="Genomic_DNA"/>
</dbReference>
<keyword evidence="1" id="KW-0479">Metal-binding</keyword>
<dbReference type="OrthoDB" id="6159439at2759"/>
<dbReference type="Proteomes" id="UP000728185">
    <property type="component" value="Unassembled WGS sequence"/>
</dbReference>
<proteinExistence type="predicted"/>
<accession>A0A8E0VN25</accession>
<evidence type="ECO:0000256" key="3">
    <source>
        <dbReference type="ARBA" id="ARBA00022833"/>
    </source>
</evidence>
<feature type="transmembrane region" description="Helical" evidence="5">
    <location>
        <begin position="734"/>
        <end position="760"/>
    </location>
</feature>
<keyword evidence="8" id="KW-1185">Reference proteome</keyword>
<feature type="domain" description="FLYWCH-type" evidence="6">
    <location>
        <begin position="264"/>
        <end position="318"/>
    </location>
</feature>
<evidence type="ECO:0000256" key="4">
    <source>
        <dbReference type="SAM" id="MobiDB-lite"/>
    </source>
</evidence>
<comment type="caution">
    <text evidence="7">The sequence shown here is derived from an EMBL/GenBank/DDBJ whole genome shotgun (WGS) entry which is preliminary data.</text>
</comment>
<keyword evidence="5" id="KW-0812">Transmembrane</keyword>
<dbReference type="InterPro" id="IPR007588">
    <property type="entry name" value="Znf_FLYWCH"/>
</dbReference>
<evidence type="ECO:0000256" key="2">
    <source>
        <dbReference type="ARBA" id="ARBA00022771"/>
    </source>
</evidence>
<keyword evidence="5" id="KW-1133">Transmembrane helix</keyword>
<feature type="compositionally biased region" description="Low complexity" evidence="4">
    <location>
        <begin position="221"/>
        <end position="233"/>
    </location>
</feature>
<reference evidence="7" key="1">
    <citation type="submission" date="2019-05" db="EMBL/GenBank/DDBJ databases">
        <title>Annotation for the trematode Fasciolopsis buski.</title>
        <authorList>
            <person name="Choi Y.-J."/>
        </authorList>
    </citation>
    <scope>NUCLEOTIDE SEQUENCE</scope>
    <source>
        <strain evidence="7">HT</strain>
        <tissue evidence="7">Whole worm</tissue>
    </source>
</reference>
<sequence>MVTALQVQPPGSPTNPTIMPFHTFGLQSSVSTSKQLVHSEDRLTDTGCAPPVCMVTDVVDPYHHSDIHQSRITGPSPSLLVHWKKEKIRESVEEDGSYPEAGDEDHSVFGRLTENPIATSLRSGSCLITGRRPPSIRVLDGGKFFLKISATAGYLDVRDRMHSAAQLYPGHGTLDNAMVEAITPDSVTDAVSTEELDENLCNAASPRLSDETVGHTVNHLSSHSSTGTTTSTGYSPPMRFAAGTEKSVEKKWNLVKVHVGFDVTRKGERSLVIDGYKFTKSRDGIGGRVFWRCSRRECKATAVTVADKVEHIRTVHSHQPPVAAEFFSDNAVRSEQLVRFNNSASYSRSRVRRLNQPEPLEPAEQNSVPAIDNFHVLPANVDDDLPKGCLHNGHPVNNQPAVCDRISSGQVPSCASTTSITGFTAQTLTALITHLVETNPSSKPFHSSTSIHSRIPVIECNDISVPRSGPSSLEQLAAIATSFATSGTTLSSDSRISKERPRQLEYKLSVPTMVHTSPVPTVSVPANLPNDVNQHSSATHFQCTAAANAISPGNVGFIGKNSQGQLVVLGGEQLSEWLRIQQSQKVHNSTVCLTTDESSNVHNTAHRVARSSPSSPGLTEQQYPVNTCSRWDHQEASHHPQSQARLTSRTVNTWPSTIVESTTSESSEIWSRLDELPKSLSCMVSLSNKSPDAIVAERQGQRNTFITPVSSLTPASLVVVYISVLDHAEANSTLLLTACSVLLSVFSLRLLTSFLVAILLSSIRS</sequence>
<name>A0A8E0VN25_9TREM</name>
<dbReference type="GO" id="GO:0008270">
    <property type="term" value="F:zinc ion binding"/>
    <property type="evidence" value="ECO:0007669"/>
    <property type="project" value="UniProtKB-KW"/>
</dbReference>
<dbReference type="Pfam" id="PF04500">
    <property type="entry name" value="FLYWCH"/>
    <property type="match status" value="1"/>
</dbReference>
<feature type="region of interest" description="Disordered" evidence="4">
    <location>
        <begin position="216"/>
        <end position="237"/>
    </location>
</feature>
<gene>
    <name evidence="7" type="ORF">FBUS_10013</name>
</gene>
<keyword evidence="3" id="KW-0862">Zinc</keyword>
<evidence type="ECO:0000313" key="7">
    <source>
        <dbReference type="EMBL" id="KAA0197931.1"/>
    </source>
</evidence>
<organism evidence="7 8">
    <name type="scientific">Fasciolopsis buskii</name>
    <dbReference type="NCBI Taxonomy" id="27845"/>
    <lineage>
        <taxon>Eukaryota</taxon>
        <taxon>Metazoa</taxon>
        <taxon>Spiralia</taxon>
        <taxon>Lophotrochozoa</taxon>
        <taxon>Platyhelminthes</taxon>
        <taxon>Trematoda</taxon>
        <taxon>Digenea</taxon>
        <taxon>Plagiorchiida</taxon>
        <taxon>Echinostomata</taxon>
        <taxon>Echinostomatoidea</taxon>
        <taxon>Fasciolidae</taxon>
        <taxon>Fasciolopsis</taxon>
    </lineage>
</organism>
<evidence type="ECO:0000256" key="5">
    <source>
        <dbReference type="SAM" id="Phobius"/>
    </source>
</evidence>
<evidence type="ECO:0000313" key="8">
    <source>
        <dbReference type="Proteomes" id="UP000728185"/>
    </source>
</evidence>
<protein>
    <submittedName>
        <fullName evidence="7">Zinc finger FLYWCH type</fullName>
    </submittedName>
</protein>
<dbReference type="AlphaFoldDB" id="A0A8E0VN25"/>
<keyword evidence="5" id="KW-0472">Membrane</keyword>
<keyword evidence="2" id="KW-0863">Zinc-finger</keyword>
<dbReference type="Gene3D" id="2.20.25.240">
    <property type="match status" value="1"/>
</dbReference>
<evidence type="ECO:0000259" key="6">
    <source>
        <dbReference type="Pfam" id="PF04500"/>
    </source>
</evidence>
<evidence type="ECO:0000256" key="1">
    <source>
        <dbReference type="ARBA" id="ARBA00022723"/>
    </source>
</evidence>